<keyword evidence="1" id="KW-0812">Transmembrane</keyword>
<dbReference type="RefSeq" id="WP_366180173.1">
    <property type="nucleotide sequence ID" value="NZ_CP159989.1"/>
</dbReference>
<sequence length="132" mass="13520">MMAITSSLRPIVGWCLMAVGVLHTLVGSSSQWPRIKAGLAEGGIGTWGSSAETASAYWFLVAGAALILLGGAVAALERHERALPRGVLAGLATLTIGGVLTMPASGFWFLTIPLALALLRRRSQAGPPVSAG</sequence>
<reference evidence="2" key="1">
    <citation type="submission" date="2024-05" db="EMBL/GenBank/DDBJ databases">
        <title>Draft genome assemblies of 36 bacteria isolated from hibernating arctic ground squirrels.</title>
        <authorList>
            <person name="McKee H."/>
            <person name="Mullen L."/>
            <person name="Drown D.M."/>
            <person name="Duddleston K.N."/>
        </authorList>
    </citation>
    <scope>NUCLEOTIDE SEQUENCE</scope>
    <source>
        <strain evidence="2">AR004</strain>
    </source>
</reference>
<protein>
    <submittedName>
        <fullName evidence="2">DUF6463 family protein</fullName>
    </submittedName>
</protein>
<keyword evidence="1" id="KW-0472">Membrane</keyword>
<dbReference type="EMBL" id="CP159989">
    <property type="protein sequence ID" value="XCP81921.1"/>
    <property type="molecule type" value="Genomic_DNA"/>
</dbReference>
<evidence type="ECO:0000256" key="1">
    <source>
        <dbReference type="SAM" id="Phobius"/>
    </source>
</evidence>
<feature type="transmembrane region" description="Helical" evidence="1">
    <location>
        <begin position="56"/>
        <end position="76"/>
    </location>
</feature>
<dbReference type="Pfam" id="PF20064">
    <property type="entry name" value="DUF6463"/>
    <property type="match status" value="1"/>
</dbReference>
<feature type="transmembrane region" description="Helical" evidence="1">
    <location>
        <begin position="88"/>
        <end position="110"/>
    </location>
</feature>
<keyword evidence="1" id="KW-1133">Transmembrane helix</keyword>
<accession>A0AAU8N1H9</accession>
<dbReference type="InterPro" id="IPR045590">
    <property type="entry name" value="DUF6463"/>
</dbReference>
<dbReference type="AlphaFoldDB" id="A0AAU8N1H9"/>
<proteinExistence type="predicted"/>
<gene>
    <name evidence="2" type="ORF">ABXS69_08025</name>
</gene>
<name>A0AAU8N1H9_9ACTO</name>
<organism evidence="2">
    <name type="scientific">Actinomyces timonensis</name>
    <dbReference type="NCBI Taxonomy" id="1288391"/>
    <lineage>
        <taxon>Bacteria</taxon>
        <taxon>Bacillati</taxon>
        <taxon>Actinomycetota</taxon>
        <taxon>Actinomycetes</taxon>
        <taxon>Actinomycetales</taxon>
        <taxon>Actinomycetaceae</taxon>
        <taxon>Actinomyces</taxon>
    </lineage>
</organism>
<evidence type="ECO:0000313" key="2">
    <source>
        <dbReference type="EMBL" id="XCP81921.1"/>
    </source>
</evidence>